<dbReference type="OrthoDB" id="260519at2759"/>
<keyword evidence="2" id="KW-0479">Metal-binding</keyword>
<dbReference type="GO" id="GO:0046872">
    <property type="term" value="F:metal ion binding"/>
    <property type="evidence" value="ECO:0007669"/>
    <property type="project" value="UniProtKB-KW"/>
</dbReference>
<organism evidence="6 7">
    <name type="scientific">Bipolaris victoriae (strain FI3)</name>
    <name type="common">Victoria blight of oats agent</name>
    <name type="synonym">Cochliobolus victoriae</name>
    <dbReference type="NCBI Taxonomy" id="930091"/>
    <lineage>
        <taxon>Eukaryota</taxon>
        <taxon>Fungi</taxon>
        <taxon>Dikarya</taxon>
        <taxon>Ascomycota</taxon>
        <taxon>Pezizomycotina</taxon>
        <taxon>Dothideomycetes</taxon>
        <taxon>Pleosporomycetidae</taxon>
        <taxon>Pleosporales</taxon>
        <taxon>Pleosporineae</taxon>
        <taxon>Pleosporaceae</taxon>
        <taxon>Bipolaris</taxon>
    </lineage>
</organism>
<dbReference type="InterPro" id="IPR001199">
    <property type="entry name" value="Cyt_B5-like_heme/steroid-bd"/>
</dbReference>
<keyword evidence="1" id="KW-0349">Heme</keyword>
<dbReference type="HOGENOM" id="CLU_2133083_0_0_1"/>
<dbReference type="AlphaFoldDB" id="W7DZE3"/>
<accession>W7DZE3</accession>
<keyword evidence="7" id="KW-1185">Reference proteome</keyword>
<protein>
    <recommendedName>
        <fullName evidence="5">Cytochrome b5 heme-binding domain-containing protein</fullName>
    </recommendedName>
</protein>
<dbReference type="GeneID" id="26252565"/>
<dbReference type="Gene3D" id="3.10.120.10">
    <property type="entry name" value="Cytochrome b5-like heme/steroid binding domain"/>
    <property type="match status" value="1"/>
</dbReference>
<feature type="region of interest" description="Disordered" evidence="4">
    <location>
        <begin position="1"/>
        <end position="23"/>
    </location>
</feature>
<dbReference type="InterPro" id="IPR036400">
    <property type="entry name" value="Cyt_B5-like_heme/steroid_sf"/>
</dbReference>
<dbReference type="SUPFAM" id="SSF55856">
    <property type="entry name" value="Cytochrome b5-like heme/steroid binding domain"/>
    <property type="match status" value="1"/>
</dbReference>
<feature type="compositionally biased region" description="Basic and acidic residues" evidence="4">
    <location>
        <begin position="1"/>
        <end position="13"/>
    </location>
</feature>
<evidence type="ECO:0000256" key="2">
    <source>
        <dbReference type="ARBA" id="ARBA00022723"/>
    </source>
</evidence>
<evidence type="ECO:0000313" key="7">
    <source>
        <dbReference type="Proteomes" id="UP000054337"/>
    </source>
</evidence>
<evidence type="ECO:0000256" key="1">
    <source>
        <dbReference type="ARBA" id="ARBA00022617"/>
    </source>
</evidence>
<dbReference type="RefSeq" id="XP_014551059.1">
    <property type="nucleotide sequence ID" value="XM_014695573.1"/>
</dbReference>
<sequence length="113" mass="12748">MGWLRAVRDETTELKSNPNRSSVETRANLELDEERTFCTERLPISASLHPQELQPLPFVPHGTPDSELPFLSAAEVSLTAQKFASDQEEQLYIIVDEIVYNCTQFVHEHPGGP</sequence>
<dbReference type="Proteomes" id="UP000054337">
    <property type="component" value="Unassembled WGS sequence"/>
</dbReference>
<dbReference type="Pfam" id="PF00173">
    <property type="entry name" value="Cyt-b5"/>
    <property type="match status" value="1"/>
</dbReference>
<name>W7DZE3_BIPV3</name>
<gene>
    <name evidence="6" type="ORF">COCVIDRAFT_20611</name>
</gene>
<keyword evidence="3" id="KW-0408">Iron</keyword>
<proteinExistence type="predicted"/>
<evidence type="ECO:0000259" key="5">
    <source>
        <dbReference type="Pfam" id="PF00173"/>
    </source>
</evidence>
<evidence type="ECO:0000313" key="6">
    <source>
        <dbReference type="EMBL" id="EUN21496.1"/>
    </source>
</evidence>
<dbReference type="InterPro" id="IPR018506">
    <property type="entry name" value="Cyt_B5_heme-BS"/>
</dbReference>
<dbReference type="EMBL" id="KI968845">
    <property type="protein sequence ID" value="EUN21496.1"/>
    <property type="molecule type" value="Genomic_DNA"/>
</dbReference>
<feature type="compositionally biased region" description="Polar residues" evidence="4">
    <location>
        <begin position="14"/>
        <end position="23"/>
    </location>
</feature>
<evidence type="ECO:0000256" key="3">
    <source>
        <dbReference type="ARBA" id="ARBA00023004"/>
    </source>
</evidence>
<evidence type="ECO:0000256" key="4">
    <source>
        <dbReference type="SAM" id="MobiDB-lite"/>
    </source>
</evidence>
<reference evidence="6 7" key="1">
    <citation type="journal article" date="2013" name="PLoS Genet.">
        <title>Comparative genome structure, secondary metabolite, and effector coding capacity across Cochliobolus pathogens.</title>
        <authorList>
            <person name="Condon B.J."/>
            <person name="Leng Y."/>
            <person name="Wu D."/>
            <person name="Bushley K.E."/>
            <person name="Ohm R.A."/>
            <person name="Otillar R."/>
            <person name="Martin J."/>
            <person name="Schackwitz W."/>
            <person name="Grimwood J."/>
            <person name="MohdZainudin N."/>
            <person name="Xue C."/>
            <person name="Wang R."/>
            <person name="Manning V.A."/>
            <person name="Dhillon B."/>
            <person name="Tu Z.J."/>
            <person name="Steffenson B.J."/>
            <person name="Salamov A."/>
            <person name="Sun H."/>
            <person name="Lowry S."/>
            <person name="LaButti K."/>
            <person name="Han J."/>
            <person name="Copeland A."/>
            <person name="Lindquist E."/>
            <person name="Barry K."/>
            <person name="Schmutz J."/>
            <person name="Baker S.E."/>
            <person name="Ciuffetti L.M."/>
            <person name="Grigoriev I.V."/>
            <person name="Zhong S."/>
            <person name="Turgeon B.G."/>
        </authorList>
    </citation>
    <scope>NUCLEOTIDE SEQUENCE [LARGE SCALE GENOMIC DNA]</scope>
    <source>
        <strain evidence="6 7">FI3</strain>
    </source>
</reference>
<dbReference type="PROSITE" id="PS00191">
    <property type="entry name" value="CYTOCHROME_B5_1"/>
    <property type="match status" value="1"/>
</dbReference>
<feature type="domain" description="Cytochrome b5 heme-binding" evidence="5">
    <location>
        <begin position="86"/>
        <end position="112"/>
    </location>
</feature>
<dbReference type="GO" id="GO:0020037">
    <property type="term" value="F:heme binding"/>
    <property type="evidence" value="ECO:0007669"/>
    <property type="project" value="InterPro"/>
</dbReference>